<evidence type="ECO:0000256" key="3">
    <source>
        <dbReference type="ARBA" id="ARBA00022801"/>
    </source>
</evidence>
<dbReference type="CDD" id="cd17934">
    <property type="entry name" value="DEXXQc_Upf1-like"/>
    <property type="match status" value="1"/>
</dbReference>
<feature type="domain" description="DNA2/NAM7 helicase-like C-terminal" evidence="8">
    <location>
        <begin position="1080"/>
        <end position="1297"/>
    </location>
</feature>
<comment type="caution">
    <text evidence="10">The sequence shown here is derived from an EMBL/GenBank/DDBJ whole genome shotgun (WGS) entry which is preliminary data.</text>
</comment>
<comment type="similarity">
    <text evidence="1">Belongs to the DNA2/NAM7 helicase family.</text>
</comment>
<dbReference type="GO" id="GO:0005524">
    <property type="term" value="F:ATP binding"/>
    <property type="evidence" value="ECO:0007669"/>
    <property type="project" value="UniProtKB-KW"/>
</dbReference>
<reference evidence="10 11" key="1">
    <citation type="journal article" date="2018" name="Mol. Biol. Evol.">
        <title>Analysis of the draft genome of the red seaweed Gracilariopsis chorda provides insights into genome size evolution in Rhodophyta.</title>
        <authorList>
            <person name="Lee J."/>
            <person name="Yang E.C."/>
            <person name="Graf L."/>
            <person name="Yang J.H."/>
            <person name="Qiu H."/>
            <person name="Zel Zion U."/>
            <person name="Chan C.X."/>
            <person name="Stephens T.G."/>
            <person name="Weber A.P.M."/>
            <person name="Boo G.H."/>
            <person name="Boo S.M."/>
            <person name="Kim K.M."/>
            <person name="Shin Y."/>
            <person name="Jung M."/>
            <person name="Lee S.J."/>
            <person name="Yim H.S."/>
            <person name="Lee J.H."/>
            <person name="Bhattacharya D."/>
            <person name="Yoon H.S."/>
        </authorList>
    </citation>
    <scope>NUCLEOTIDE SEQUENCE [LARGE SCALE GENOMIC DNA]</scope>
    <source>
        <strain evidence="10 11">SKKU-2015</strain>
        <tissue evidence="10">Whole body</tissue>
    </source>
</reference>
<evidence type="ECO:0000259" key="8">
    <source>
        <dbReference type="Pfam" id="PF13087"/>
    </source>
</evidence>
<keyword evidence="11" id="KW-1185">Reference proteome</keyword>
<evidence type="ECO:0000256" key="6">
    <source>
        <dbReference type="SAM" id="MobiDB-lite"/>
    </source>
</evidence>
<dbReference type="InterPro" id="IPR019993">
    <property type="entry name" value="RecB_nuclease_TM0106_put"/>
</dbReference>
<evidence type="ECO:0000256" key="4">
    <source>
        <dbReference type="ARBA" id="ARBA00022806"/>
    </source>
</evidence>
<dbReference type="Pfam" id="PF13482">
    <property type="entry name" value="RNase_H_2"/>
    <property type="match status" value="1"/>
</dbReference>
<dbReference type="NCBIfam" id="TIGR03491">
    <property type="entry name" value="TM0106 family RecB-like putative nuclease"/>
    <property type="match status" value="1"/>
</dbReference>
<keyword evidence="3" id="KW-0378">Hydrolase</keyword>
<evidence type="ECO:0000256" key="5">
    <source>
        <dbReference type="ARBA" id="ARBA00022840"/>
    </source>
</evidence>
<dbReference type="CDD" id="cd18808">
    <property type="entry name" value="SF1_C_Upf1"/>
    <property type="match status" value="1"/>
</dbReference>
<gene>
    <name evidence="10" type="ORF">BWQ96_03156</name>
</gene>
<accession>A0A2V3IY94</accession>
<dbReference type="SUPFAM" id="SSF52540">
    <property type="entry name" value="P-loop containing nucleoside triphosphate hydrolases"/>
    <property type="match status" value="1"/>
</dbReference>
<organism evidence="10 11">
    <name type="scientific">Gracilariopsis chorda</name>
    <dbReference type="NCBI Taxonomy" id="448386"/>
    <lineage>
        <taxon>Eukaryota</taxon>
        <taxon>Rhodophyta</taxon>
        <taxon>Florideophyceae</taxon>
        <taxon>Rhodymeniophycidae</taxon>
        <taxon>Gracilariales</taxon>
        <taxon>Gracilariaceae</taxon>
        <taxon>Gracilariopsis</taxon>
    </lineage>
</organism>
<evidence type="ECO:0000259" key="9">
    <source>
        <dbReference type="Pfam" id="PF13482"/>
    </source>
</evidence>
<dbReference type="PANTHER" id="PTHR43788:SF8">
    <property type="entry name" value="DNA-BINDING PROTEIN SMUBP-2"/>
    <property type="match status" value="1"/>
</dbReference>
<dbReference type="OrthoDB" id="6513042at2759"/>
<dbReference type="InterPro" id="IPR041679">
    <property type="entry name" value="DNA2/NAM7-like_C"/>
</dbReference>
<feature type="region of interest" description="Disordered" evidence="6">
    <location>
        <begin position="30"/>
        <end position="65"/>
    </location>
</feature>
<dbReference type="GO" id="GO:0016787">
    <property type="term" value="F:hydrolase activity"/>
    <property type="evidence" value="ECO:0007669"/>
    <property type="project" value="UniProtKB-KW"/>
</dbReference>
<dbReference type="InterPro" id="IPR050534">
    <property type="entry name" value="Coronavir_polyprotein_1ab"/>
</dbReference>
<name>A0A2V3IY94_9FLOR</name>
<sequence>MGNDMGWRATFFHFPFFRNPLRQVVQRFRIPGSPGTRDNQARCVQTKEPSQKPVARPKPSRSPHDLVSFRRSRFVAHLNELCHRRPDLAPERDETTTLEDALRSAGRVHEERLLSYLESLTATTVYRIPFAHPDRYKLTEEAIRRKEPLIAGAALRDDTLGGYADLLMLSSIDPYVTSGQQADVDPNAYIPCEVKFSSLISIDFALQVACYASMLQDVHRRLGIRHPDYAYLCLGPPHSPPTRLNFRDLKYLFRRVKNDYISFMSNFNECHPIPVPDGPIHTLSPWRTLAKETLEDADSLQLIAGIRTSQVNHIIRKCGVSSLKDFANIPLHEINAMVSCGDLRTAHVQLHRQACTQYRSRKSGSIAYERKEQSECMPTISDGDMFFDIEGYPLIEGGLEYLLGISTRNDGSFQAWWAHTRAEEEEAFIHLITWVNNKLEEHSVDGVKRSHVFHYGHYEVSALRRVSLRVQTEEGLKAARLFESLLEEAVFFDVYKFIRSALVVGDSSYSIKSIEKIVGVIREDDELADAESSVGMYHEWRLKCFSEDLDLAKNNQAHPILEKIYEYNKQDCESLLRVVVWLSKDFPSGDAHSHDDNPEALSISPVISQEDHVQILPGACGRTLSKKQEDSQVIQRSNEISDLIMENDDGILRPSAQRTMTHLLGFYVRESSPVRRAFRDRIEAAVNSQFFELFDDGKCITGMSILNSKEHLNDSRRHVFRYSYNRDQVVSLAEGDSVAFVVPSKTRTKPGANHDRTHLIYSFMTVLGFESPRRSNTGTVLLTAKLKDEDSPPEYGSIISSEELKICDAPLRESICRKGDSLLRGTRDKSLSLCVSFLNRRRLDEDTETDTLLSLREKTCQGQKLAGFLASRGTSGVLVIQGPPGSGKTSLSARIICELISKHNKTVAVSSNSHAAIDNLLRSVVRSGLHYSHVCKVGTKCSEDLSMPHKANLRDLDVKPIAGRSNANYVEPVSSVPGSVARRKSKRGRRKASLVGATCYQLCREESEALFDFLFVDESSQVPVANFFAMGSCAKYGVLVGDQQQLEMPIKGAHPGETSKSCLSYVVGDDVATVPVSRGIFLTESYRMAPSLCQFVSNTFYDSSLLPATICAKNGLNTAGVQIINHSHTSGIFFLACDSEYEVHESTLVTKWQQPAEVSAIVKYANQLLGVTYTANSVTSKLGPNDILVVAPYNAQVKVLRQELPSGIRVGTVDKFQGQQAPVVLVSLCTGSPRSIAAILEDENEFFALSKTPAELSPDKNEFSGVLRKGLHFSLHKNRLNVAISRAQCLAVVAGHSETCLNMPISNLSDIAVSALFEELQEASYQQDRVS</sequence>
<dbReference type="PANTHER" id="PTHR43788">
    <property type="entry name" value="DNA2/NAM7 HELICASE FAMILY MEMBER"/>
    <property type="match status" value="1"/>
</dbReference>
<feature type="domain" description="YprB ribonuclease H-like" evidence="9">
    <location>
        <begin position="385"/>
        <end position="582"/>
    </location>
</feature>
<dbReference type="GO" id="GO:0043139">
    <property type="term" value="F:5'-3' DNA helicase activity"/>
    <property type="evidence" value="ECO:0007669"/>
    <property type="project" value="TreeGrafter"/>
</dbReference>
<dbReference type="InterPro" id="IPR038720">
    <property type="entry name" value="YprB_RNase_H-like_dom"/>
</dbReference>
<dbReference type="Gene3D" id="3.40.50.300">
    <property type="entry name" value="P-loop containing nucleotide triphosphate hydrolases"/>
    <property type="match status" value="2"/>
</dbReference>
<protein>
    <submittedName>
        <fullName evidence="10">Regulator of nonsense transcripts 1-like</fullName>
    </submittedName>
</protein>
<evidence type="ECO:0000256" key="2">
    <source>
        <dbReference type="ARBA" id="ARBA00022741"/>
    </source>
</evidence>
<dbReference type="Pfam" id="PF13087">
    <property type="entry name" value="AAA_12"/>
    <property type="match status" value="1"/>
</dbReference>
<dbReference type="EMBL" id="NBIV01000029">
    <property type="protein sequence ID" value="PXF47079.1"/>
    <property type="molecule type" value="Genomic_DNA"/>
</dbReference>
<keyword evidence="4" id="KW-0347">Helicase</keyword>
<evidence type="ECO:0000256" key="1">
    <source>
        <dbReference type="ARBA" id="ARBA00007913"/>
    </source>
</evidence>
<feature type="domain" description="DNA2/NAM7 helicase helicase" evidence="7">
    <location>
        <begin position="873"/>
        <end position="935"/>
    </location>
</feature>
<dbReference type="Pfam" id="PF13086">
    <property type="entry name" value="AAA_11"/>
    <property type="match status" value="1"/>
</dbReference>
<keyword evidence="2" id="KW-0547">Nucleotide-binding</keyword>
<dbReference type="InterPro" id="IPR041677">
    <property type="entry name" value="DNA2/NAM7_AAA_11"/>
</dbReference>
<dbReference type="STRING" id="448386.A0A2V3IY94"/>
<evidence type="ECO:0000259" key="7">
    <source>
        <dbReference type="Pfam" id="PF13086"/>
    </source>
</evidence>
<evidence type="ECO:0000313" key="11">
    <source>
        <dbReference type="Proteomes" id="UP000247409"/>
    </source>
</evidence>
<dbReference type="Proteomes" id="UP000247409">
    <property type="component" value="Unassembled WGS sequence"/>
</dbReference>
<proteinExistence type="inferred from homology"/>
<dbReference type="InterPro" id="IPR027417">
    <property type="entry name" value="P-loop_NTPase"/>
</dbReference>
<evidence type="ECO:0000313" key="10">
    <source>
        <dbReference type="EMBL" id="PXF47079.1"/>
    </source>
</evidence>
<dbReference type="InterPro" id="IPR047187">
    <property type="entry name" value="SF1_C_Upf1"/>
</dbReference>
<keyword evidence="5" id="KW-0067">ATP-binding</keyword>